<organism evidence="16 17">
    <name type="scientific">Kroppenstedtia guangzhouensis</name>
    <dbReference type="NCBI Taxonomy" id="1274356"/>
    <lineage>
        <taxon>Bacteria</taxon>
        <taxon>Bacillati</taxon>
        <taxon>Bacillota</taxon>
        <taxon>Bacilli</taxon>
        <taxon>Bacillales</taxon>
        <taxon>Thermoactinomycetaceae</taxon>
        <taxon>Kroppenstedtia</taxon>
    </lineage>
</organism>
<keyword evidence="11 14" id="KW-1133">Transmembrane helix</keyword>
<keyword evidence="10" id="KW-0067">ATP-binding</keyword>
<comment type="catalytic activity">
    <reaction evidence="1">
        <text>ATP + protein L-histidine = ADP + protein N-phospho-L-histidine.</text>
        <dbReference type="EC" id="2.7.13.3"/>
    </reaction>
</comment>
<keyword evidence="13 14" id="KW-0472">Membrane</keyword>
<evidence type="ECO:0000313" key="17">
    <source>
        <dbReference type="Proteomes" id="UP000617979"/>
    </source>
</evidence>
<dbReference type="InterPro" id="IPR029151">
    <property type="entry name" value="Sensor-like_sf"/>
</dbReference>
<dbReference type="CDD" id="cd00130">
    <property type="entry name" value="PAS"/>
    <property type="match status" value="1"/>
</dbReference>
<keyword evidence="8" id="KW-0547">Nucleotide-binding</keyword>
<evidence type="ECO:0000256" key="3">
    <source>
        <dbReference type="ARBA" id="ARBA00012438"/>
    </source>
</evidence>
<keyword evidence="5" id="KW-0597">Phosphoprotein</keyword>
<keyword evidence="4" id="KW-1003">Cell membrane</keyword>
<evidence type="ECO:0000256" key="5">
    <source>
        <dbReference type="ARBA" id="ARBA00022553"/>
    </source>
</evidence>
<feature type="domain" description="Histidine kinase" evidence="15">
    <location>
        <begin position="338"/>
        <end position="533"/>
    </location>
</feature>
<evidence type="ECO:0000256" key="1">
    <source>
        <dbReference type="ARBA" id="ARBA00000085"/>
    </source>
</evidence>
<accession>A0ABQ1GTY2</accession>
<keyword evidence="12" id="KW-0902">Two-component regulatory system</keyword>
<dbReference type="Gene3D" id="3.30.565.10">
    <property type="entry name" value="Histidine kinase-like ATPase, C-terminal domain"/>
    <property type="match status" value="1"/>
</dbReference>
<dbReference type="EMBL" id="BMEX01000008">
    <property type="protein sequence ID" value="GGA49849.1"/>
    <property type="molecule type" value="Genomic_DNA"/>
</dbReference>
<evidence type="ECO:0000256" key="13">
    <source>
        <dbReference type="ARBA" id="ARBA00023136"/>
    </source>
</evidence>
<dbReference type="Pfam" id="PF02518">
    <property type="entry name" value="HATPase_c"/>
    <property type="match status" value="1"/>
</dbReference>
<dbReference type="Pfam" id="PF17203">
    <property type="entry name" value="sCache_3_2"/>
    <property type="match status" value="1"/>
</dbReference>
<evidence type="ECO:0000256" key="8">
    <source>
        <dbReference type="ARBA" id="ARBA00022741"/>
    </source>
</evidence>
<evidence type="ECO:0000256" key="9">
    <source>
        <dbReference type="ARBA" id="ARBA00022777"/>
    </source>
</evidence>
<dbReference type="SUPFAM" id="SSF103190">
    <property type="entry name" value="Sensory domain-like"/>
    <property type="match status" value="1"/>
</dbReference>
<dbReference type="Pfam" id="PF14689">
    <property type="entry name" value="SPOB_a"/>
    <property type="match status" value="1"/>
</dbReference>
<dbReference type="Pfam" id="PF00989">
    <property type="entry name" value="PAS"/>
    <property type="match status" value="1"/>
</dbReference>
<dbReference type="InterPro" id="IPR000014">
    <property type="entry name" value="PAS"/>
</dbReference>
<sequence length="547" mass="60442">MKKRKLKLQTRMILLVLILIVIVVAEMAITFYIGLVSTIEEQTGERALNVAKTLAGMPDIRKAFSTDEPWTVIQPIAERVRRETGAQYVVVGNRQGIRYSHPVPERIGREMVGGDNGPALEHGRSYISKAVGSLGPSLRGKTPVFDDEGNVIGIVSVGFLLENIEDWSELYFLRVTGYLLLGLIIGTLGAVYLARDIKKATLGLEPEEISALYKERNAVIESVREGIIVIDQAGKITLMNQSAHQILSIPAHPGPIGKPIRDVLPHTRMTEVLHSGEKELDRNFTIHGKELVVNRYPIRSGKAGPVDGVVASFRLKSEMDELNEQLSQVSRYTEALRAQTHEFNNTLYTISGLIQLGSHREALDLIHRETVAGQDLIQLIMKRIPDPWLGGILLGFFNRAKELKVEFIMDPDSSLQHLSPGIQRHCLVSMLGNLITNAFEAVEQNPEGERKVKVYLGDWGQEILLEVEDSGPGVPEKATPYLFQRGYSTKTGDDRGLGLPKVKELAEEMGGYVTIEKGEWGGALFTITLPKGGKSGGERVVFAESED</sequence>
<keyword evidence="17" id="KW-1185">Reference proteome</keyword>
<dbReference type="SUPFAM" id="SSF55785">
    <property type="entry name" value="PYP-like sensor domain (PAS domain)"/>
    <property type="match status" value="1"/>
</dbReference>
<dbReference type="InterPro" id="IPR036890">
    <property type="entry name" value="HATPase_C_sf"/>
</dbReference>
<comment type="subcellular location">
    <subcellularLocation>
        <location evidence="2">Cell membrane</location>
        <topology evidence="2">Multi-pass membrane protein</topology>
    </subcellularLocation>
</comment>
<dbReference type="SUPFAM" id="SSF55890">
    <property type="entry name" value="Sporulation response regulatory protein Spo0B"/>
    <property type="match status" value="1"/>
</dbReference>
<comment type="caution">
    <text evidence="16">The sequence shown here is derived from an EMBL/GenBank/DDBJ whole genome shotgun (WGS) entry which is preliminary data.</text>
</comment>
<dbReference type="PANTHER" id="PTHR43547">
    <property type="entry name" value="TWO-COMPONENT HISTIDINE KINASE"/>
    <property type="match status" value="1"/>
</dbReference>
<dbReference type="SMART" id="SM00091">
    <property type="entry name" value="PAS"/>
    <property type="match status" value="1"/>
</dbReference>
<dbReference type="EC" id="2.7.13.3" evidence="3"/>
<evidence type="ECO:0000256" key="6">
    <source>
        <dbReference type="ARBA" id="ARBA00022679"/>
    </source>
</evidence>
<dbReference type="Gene3D" id="1.10.287.130">
    <property type="match status" value="1"/>
</dbReference>
<evidence type="ECO:0000313" key="16">
    <source>
        <dbReference type="EMBL" id="GGA49849.1"/>
    </source>
</evidence>
<proteinExistence type="predicted"/>
<keyword evidence="9 16" id="KW-0418">Kinase</keyword>
<dbReference type="InterPro" id="IPR003594">
    <property type="entry name" value="HATPase_dom"/>
</dbReference>
<dbReference type="InterPro" id="IPR033463">
    <property type="entry name" value="sCache_3"/>
</dbReference>
<protein>
    <recommendedName>
        <fullName evidence="3">histidine kinase</fullName>
        <ecNumber evidence="3">2.7.13.3</ecNumber>
    </recommendedName>
</protein>
<dbReference type="CDD" id="cd18773">
    <property type="entry name" value="PDC1_HK_sensor"/>
    <property type="match status" value="1"/>
</dbReference>
<keyword evidence="7 14" id="KW-0812">Transmembrane</keyword>
<keyword evidence="6" id="KW-0808">Transferase</keyword>
<dbReference type="RefSeq" id="WP_188432744.1">
    <property type="nucleotide sequence ID" value="NZ_BMEX01000008.1"/>
</dbReference>
<dbReference type="Proteomes" id="UP000617979">
    <property type="component" value="Unassembled WGS sequence"/>
</dbReference>
<dbReference type="Gene3D" id="3.30.450.20">
    <property type="entry name" value="PAS domain"/>
    <property type="match status" value="2"/>
</dbReference>
<evidence type="ECO:0000256" key="4">
    <source>
        <dbReference type="ARBA" id="ARBA00022475"/>
    </source>
</evidence>
<gene>
    <name evidence="16" type="primary">citS</name>
    <name evidence="16" type="ORF">GCM10007416_23750</name>
</gene>
<dbReference type="InterPro" id="IPR035965">
    <property type="entry name" value="PAS-like_dom_sf"/>
</dbReference>
<reference evidence="17" key="1">
    <citation type="journal article" date="2019" name="Int. J. Syst. Evol. Microbiol.">
        <title>The Global Catalogue of Microorganisms (GCM) 10K type strain sequencing project: providing services to taxonomists for standard genome sequencing and annotation.</title>
        <authorList>
            <consortium name="The Broad Institute Genomics Platform"/>
            <consortium name="The Broad Institute Genome Sequencing Center for Infectious Disease"/>
            <person name="Wu L."/>
            <person name="Ma J."/>
        </authorList>
    </citation>
    <scope>NUCLEOTIDE SEQUENCE [LARGE SCALE GENOMIC DNA]</scope>
    <source>
        <strain evidence="17">CGMCC 1.12404</strain>
    </source>
</reference>
<dbReference type="InterPro" id="IPR004358">
    <property type="entry name" value="Sig_transdc_His_kin-like_C"/>
</dbReference>
<name>A0ABQ1GTY2_9BACL</name>
<evidence type="ECO:0000256" key="10">
    <source>
        <dbReference type="ARBA" id="ARBA00022840"/>
    </source>
</evidence>
<evidence type="ECO:0000256" key="2">
    <source>
        <dbReference type="ARBA" id="ARBA00004651"/>
    </source>
</evidence>
<dbReference type="SUPFAM" id="SSF55874">
    <property type="entry name" value="ATPase domain of HSP90 chaperone/DNA topoisomerase II/histidine kinase"/>
    <property type="match status" value="1"/>
</dbReference>
<evidence type="ECO:0000256" key="12">
    <source>
        <dbReference type="ARBA" id="ARBA00023012"/>
    </source>
</evidence>
<dbReference type="GO" id="GO:0016301">
    <property type="term" value="F:kinase activity"/>
    <property type="evidence" value="ECO:0007669"/>
    <property type="project" value="UniProtKB-KW"/>
</dbReference>
<feature type="transmembrane region" description="Helical" evidence="14">
    <location>
        <begin position="171"/>
        <end position="194"/>
    </location>
</feature>
<evidence type="ECO:0000259" key="15">
    <source>
        <dbReference type="PROSITE" id="PS50109"/>
    </source>
</evidence>
<dbReference type="PROSITE" id="PS50109">
    <property type="entry name" value="HIS_KIN"/>
    <property type="match status" value="1"/>
</dbReference>
<feature type="transmembrane region" description="Helical" evidence="14">
    <location>
        <begin position="12"/>
        <end position="35"/>
    </location>
</feature>
<dbReference type="InterPro" id="IPR013767">
    <property type="entry name" value="PAS_fold"/>
</dbReference>
<evidence type="ECO:0000256" key="14">
    <source>
        <dbReference type="SAM" id="Phobius"/>
    </source>
</evidence>
<evidence type="ECO:0000256" key="11">
    <source>
        <dbReference type="ARBA" id="ARBA00022989"/>
    </source>
</evidence>
<dbReference type="PANTHER" id="PTHR43547:SF3">
    <property type="entry name" value="SENSOR PROTEIN CITS"/>
    <property type="match status" value="1"/>
</dbReference>
<dbReference type="SMART" id="SM00387">
    <property type="entry name" value="HATPase_c"/>
    <property type="match status" value="1"/>
</dbReference>
<dbReference type="InterPro" id="IPR005467">
    <property type="entry name" value="His_kinase_dom"/>
</dbReference>
<evidence type="ECO:0000256" key="7">
    <source>
        <dbReference type="ARBA" id="ARBA00022692"/>
    </source>
</evidence>
<dbReference type="PRINTS" id="PR00344">
    <property type="entry name" value="BCTRLSENSOR"/>
</dbReference>
<dbReference type="InterPro" id="IPR016120">
    <property type="entry name" value="Sig_transdc_His_kin_SpoOB"/>
</dbReference>
<dbReference type="InterPro" id="IPR039506">
    <property type="entry name" value="SPOB_a"/>
</dbReference>